<evidence type="ECO:0000256" key="2">
    <source>
        <dbReference type="SAM" id="Phobius"/>
    </source>
</evidence>
<keyword evidence="2" id="KW-1133">Transmembrane helix</keyword>
<keyword evidence="2" id="KW-0812">Transmembrane</keyword>
<organism evidence="3 4">
    <name type="scientific">Cyclospora cayetanensis</name>
    <dbReference type="NCBI Taxonomy" id="88456"/>
    <lineage>
        <taxon>Eukaryota</taxon>
        <taxon>Sar</taxon>
        <taxon>Alveolata</taxon>
        <taxon>Apicomplexa</taxon>
        <taxon>Conoidasida</taxon>
        <taxon>Coccidia</taxon>
        <taxon>Eucoccidiorida</taxon>
        <taxon>Eimeriorina</taxon>
        <taxon>Eimeriidae</taxon>
        <taxon>Cyclospora</taxon>
    </lineage>
</organism>
<keyword evidence="3" id="KW-1185">Reference proteome</keyword>
<proteinExistence type="predicted"/>
<evidence type="ECO:0000256" key="1">
    <source>
        <dbReference type="SAM" id="MobiDB-lite"/>
    </source>
</evidence>
<dbReference type="Pfam" id="PF11200">
    <property type="entry name" value="DUF2981"/>
    <property type="match status" value="2"/>
</dbReference>
<reference evidence="4" key="1">
    <citation type="submission" date="2025-08" db="UniProtKB">
        <authorList>
            <consortium name="RefSeq"/>
        </authorList>
    </citation>
    <scope>IDENTIFICATION</scope>
</reference>
<dbReference type="Proteomes" id="UP000515125">
    <property type="component" value="Unplaced"/>
</dbReference>
<accession>A0A6P6RTA0</accession>
<keyword evidence="2" id="KW-0472">Membrane</keyword>
<dbReference type="RefSeq" id="XP_026190774.1">
    <property type="nucleotide sequence ID" value="XM_026334989.1"/>
</dbReference>
<sequence length="181" mass="19757">MDASAMKARSFLGFMSIRSGLVVVALLQVIVGVCLFMSFKFIRPSLVGVGYFLLATNCLSALLGLVFLILVVLTFSDVIELLPPAPKEAPAAGFRQFDIEATYKARAQAAFNRLRANPVFASVLQHVHIDEPLDITKSLHLPPLEIPKLDIPDYEHMPFVPHANQTAGESGEVSTDELPPK</sequence>
<evidence type="ECO:0000313" key="3">
    <source>
        <dbReference type="Proteomes" id="UP000515125"/>
    </source>
</evidence>
<name>A0A6P6RTA0_9EIME</name>
<dbReference type="AlphaFoldDB" id="A0A6P6RTA0"/>
<dbReference type="OrthoDB" id="329887at2759"/>
<gene>
    <name evidence="4" type="primary">LOC113146740</name>
</gene>
<dbReference type="InterPro" id="IPR021366">
    <property type="entry name" value="DUF2981"/>
</dbReference>
<feature type="transmembrane region" description="Helical" evidence="2">
    <location>
        <begin position="21"/>
        <end position="42"/>
    </location>
</feature>
<dbReference type="GeneID" id="113146740"/>
<protein>
    <submittedName>
        <fullName evidence="4">Uncharacterized protein LOC113146740</fullName>
    </submittedName>
</protein>
<feature type="region of interest" description="Disordered" evidence="1">
    <location>
        <begin position="162"/>
        <end position="181"/>
    </location>
</feature>
<evidence type="ECO:0000313" key="4">
    <source>
        <dbReference type="RefSeq" id="XP_026190774.1"/>
    </source>
</evidence>
<feature type="transmembrane region" description="Helical" evidence="2">
    <location>
        <begin position="48"/>
        <end position="73"/>
    </location>
</feature>